<sequence>MLKNLIIVLIIVILLAIGLNFNIFTSSKERVFQKTPITIKVPLKNIEKKINNSSKVIPVIHENNSSNNENNLSIEIEKLLKKAHILFRDSKDAQAIELYKQIIQKTKNSQNLKVLEQFTEACMQIAFLYQIYPSLDKEMAIEAYNIIINKFQKSKNSKLLEYYITAKVQQSYLFDKDERDYIYDELIKKFENNKDKKLQKRVEELLINKSFELMGKEDEEAMEILDKLINKYEKQEGREKGKLPEAIELAILNNIELSIITSNDDEKYVDLANKYLSDSPDTKPLLEMLDIIKNSQYLEQDDALKTWKEEHKEYYFDNWSFQEMRRWMNKIEDKETQERVKKYLNAFENYKYNRGEKDKNLIYKEPIEYKEPIIDPIEYRTNGEGVLYIPVEDLY</sequence>
<protein>
    <submittedName>
        <fullName evidence="2">Uncharacterized protein</fullName>
    </submittedName>
</protein>
<gene>
    <name evidence="2" type="ORF">MNB_SV-14-587</name>
</gene>
<reference evidence="2" key="1">
    <citation type="submission" date="2016-10" db="EMBL/GenBank/DDBJ databases">
        <authorList>
            <person name="de Groot N.N."/>
        </authorList>
    </citation>
    <scope>NUCLEOTIDE SEQUENCE</scope>
</reference>
<organism evidence="2">
    <name type="scientific">hydrothermal vent metagenome</name>
    <dbReference type="NCBI Taxonomy" id="652676"/>
    <lineage>
        <taxon>unclassified sequences</taxon>
        <taxon>metagenomes</taxon>
        <taxon>ecological metagenomes</taxon>
    </lineage>
</organism>
<evidence type="ECO:0000313" key="2">
    <source>
        <dbReference type="EMBL" id="SFV68214.1"/>
    </source>
</evidence>
<dbReference type="EMBL" id="FPHN01000244">
    <property type="protein sequence ID" value="SFV68214.1"/>
    <property type="molecule type" value="Genomic_DNA"/>
</dbReference>
<evidence type="ECO:0000256" key="1">
    <source>
        <dbReference type="SAM" id="Phobius"/>
    </source>
</evidence>
<keyword evidence="1" id="KW-0812">Transmembrane</keyword>
<accession>A0A1W1CR07</accession>
<feature type="transmembrane region" description="Helical" evidence="1">
    <location>
        <begin position="6"/>
        <end position="24"/>
    </location>
</feature>
<dbReference type="AlphaFoldDB" id="A0A1W1CR07"/>
<name>A0A1W1CR07_9ZZZZ</name>
<proteinExistence type="predicted"/>
<keyword evidence="1" id="KW-0472">Membrane</keyword>
<keyword evidence="1" id="KW-1133">Transmembrane helix</keyword>